<proteinExistence type="predicted"/>
<evidence type="ECO:0000313" key="1">
    <source>
        <dbReference type="EMBL" id="KAK8202280.1"/>
    </source>
</evidence>
<dbReference type="Proteomes" id="UP001320706">
    <property type="component" value="Unassembled WGS sequence"/>
</dbReference>
<comment type="caution">
    <text evidence="1">The sequence shown here is derived from an EMBL/GenBank/DDBJ whole genome shotgun (WGS) entry which is preliminary data.</text>
</comment>
<dbReference type="EMBL" id="JAMKPW020000033">
    <property type="protein sequence ID" value="KAK8202280.1"/>
    <property type="molecule type" value="Genomic_DNA"/>
</dbReference>
<sequence>MDFWTRLLGGPSNQKRKEKQPAATPQERLQRFKRLYNSFLQICNKPQSLGSRGSAVDNLYELLQRLNSIIREEGHAPAPHVCLQFAASSQLYSVVARAASASQDERMIRETVTLFGMLVDSQEEEFLGSSHFARALMRFAMRVIDSRSIMLSADTEVEVVEVLFGVAAKIRAQPEILHAYFTSATRPEPEDVLGKEKRDFAGITQKEDFPLCYLLIDRIHHEGRIGDFARTGLLYIFEAASQSSDLEEWIIASDLPTLMASGLGALYSQLSRELSVLHDPEQLPLILAMSDYVQLHMPSTAESIFSPNHAGHMSTFLSHLAFWQDVLEHCKSPDVKQTLVDHFQILFLQQLLYPSLLQSSDTDGGSSVAVLTYLTNMLESLDHPDLIHMVLQYLLAIPETSKPPGSKPTSPTATRRQSSLMLLTASQSEEEKLEPTLFNLVDLILNGLQSQNPQTALAALKLSSIILSRHRKYALSTLLRTTLARGGVQRTVGVLQTELESYLAIAFNIGLEGGMDEAFAEACQDLRGSLELQYLLKQSQGRQSPSASIQDLLTRTIPDTDQHFRLPPTDPFLIATSDLLKTFLTNNVDVNLALTEALVNLATCTNIGLEGWIATEGSDAKRDDTENGQDPAAQTFQGMDAEEIAALQSLRSVQQQPALSASNMPPLLKILQALSAEVDALRAMHPSLDDLVSKRKEILRGVPLSAAPTSQLSPSPLPRQSLEFPGSPKPNSLPQRFHQRSGSNTRSASPAPLISSRRGRQSVDLNGAATRSAVSPGSSLPSPRILPSPAMFSANVFQPPPRDVDDSLARGSPRTGGRAVESEGELLAKKIRFPLQSSERNGTTESDESGEGKTRKREVTLSHVLTNIVVLQQFAVEVAAVMQMRAWLLEEVRFA</sequence>
<organism evidence="1 2">
    <name type="scientific">Zalaria obscura</name>
    <dbReference type="NCBI Taxonomy" id="2024903"/>
    <lineage>
        <taxon>Eukaryota</taxon>
        <taxon>Fungi</taxon>
        <taxon>Dikarya</taxon>
        <taxon>Ascomycota</taxon>
        <taxon>Pezizomycotina</taxon>
        <taxon>Dothideomycetes</taxon>
        <taxon>Dothideomycetidae</taxon>
        <taxon>Dothideales</taxon>
        <taxon>Zalariaceae</taxon>
        <taxon>Zalaria</taxon>
    </lineage>
</organism>
<reference evidence="1" key="1">
    <citation type="submission" date="2024-02" db="EMBL/GenBank/DDBJ databases">
        <title>Metagenome Assembled Genome of Zalaria obscura JY119.</title>
        <authorList>
            <person name="Vighnesh L."/>
            <person name="Jagadeeshwari U."/>
            <person name="Venkata Ramana C."/>
            <person name="Sasikala C."/>
        </authorList>
    </citation>
    <scope>NUCLEOTIDE SEQUENCE</scope>
    <source>
        <strain evidence="1">JY119</strain>
    </source>
</reference>
<protein>
    <submittedName>
        <fullName evidence="1">Uncharacterized protein</fullName>
    </submittedName>
</protein>
<accession>A0ACC3SAT9</accession>
<evidence type="ECO:0000313" key="2">
    <source>
        <dbReference type="Proteomes" id="UP001320706"/>
    </source>
</evidence>
<keyword evidence="2" id="KW-1185">Reference proteome</keyword>
<name>A0ACC3SAT9_9PEZI</name>
<gene>
    <name evidence="1" type="ORF">M8818_005809</name>
</gene>